<name>A0A370HYD9_9NOCA</name>
<evidence type="ECO:0000313" key="2">
    <source>
        <dbReference type="EMBL" id="RDI63479.1"/>
    </source>
</evidence>
<dbReference type="EMBL" id="QQBC01000010">
    <property type="protein sequence ID" value="RDI63479.1"/>
    <property type="molecule type" value="Genomic_DNA"/>
</dbReference>
<dbReference type="AlphaFoldDB" id="A0A370HYD9"/>
<dbReference type="Proteomes" id="UP000254869">
    <property type="component" value="Unassembled WGS sequence"/>
</dbReference>
<gene>
    <name evidence="2" type="ORF">DFR76_110176</name>
</gene>
<keyword evidence="1" id="KW-0732">Signal</keyword>
<reference evidence="2 3" key="1">
    <citation type="submission" date="2018-07" db="EMBL/GenBank/DDBJ databases">
        <title>Genomic Encyclopedia of Type Strains, Phase IV (KMG-IV): sequencing the most valuable type-strain genomes for metagenomic binning, comparative biology and taxonomic classification.</title>
        <authorList>
            <person name="Goeker M."/>
        </authorList>
    </citation>
    <scope>NUCLEOTIDE SEQUENCE [LARGE SCALE GENOMIC DNA]</scope>
    <source>
        <strain evidence="2 3">DSM 44290</strain>
    </source>
</reference>
<proteinExistence type="predicted"/>
<comment type="caution">
    <text evidence="2">The sequence shown here is derived from an EMBL/GenBank/DDBJ whole genome shotgun (WGS) entry which is preliminary data.</text>
</comment>
<evidence type="ECO:0000256" key="1">
    <source>
        <dbReference type="SAM" id="SignalP"/>
    </source>
</evidence>
<sequence length="218" mass="21476">MKPTISLFAWLAAAAPIALAATWCPAAPAGAVPQGTTTVNFLCQGTVFGISQKTTMTMQVVGDAPGSAAPGSAVTITLASTQQTVPASSNGFTVNNIRNLKLVMPDPTNSSVTSVTLSGGTVAGTVTASGGTIALNVPGPIAGGSNFTLPAETINVTAGASGSITTTLSGTSYSSPGLTLTSNVQGPFGPLDVPVSCYPKPAPTFTTTTIGAQPGARY</sequence>
<dbReference type="STRING" id="1210086.GCA_001613105_05960"/>
<feature type="chain" id="PRO_5016959544" evidence="1">
    <location>
        <begin position="21"/>
        <end position="218"/>
    </location>
</feature>
<feature type="signal peptide" evidence="1">
    <location>
        <begin position="1"/>
        <end position="20"/>
    </location>
</feature>
<organism evidence="2 3">
    <name type="scientific">Nocardia pseudobrasiliensis</name>
    <dbReference type="NCBI Taxonomy" id="45979"/>
    <lineage>
        <taxon>Bacteria</taxon>
        <taxon>Bacillati</taxon>
        <taxon>Actinomycetota</taxon>
        <taxon>Actinomycetes</taxon>
        <taxon>Mycobacteriales</taxon>
        <taxon>Nocardiaceae</taxon>
        <taxon>Nocardia</taxon>
    </lineage>
</organism>
<protein>
    <submittedName>
        <fullName evidence="2">Dehydratase</fullName>
    </submittedName>
</protein>
<accession>A0A370HYD9</accession>
<keyword evidence="3" id="KW-1185">Reference proteome</keyword>
<evidence type="ECO:0000313" key="3">
    <source>
        <dbReference type="Proteomes" id="UP000254869"/>
    </source>
</evidence>